<dbReference type="Proteomes" id="UP000254799">
    <property type="component" value="Unassembled WGS sequence"/>
</dbReference>
<sequence length="66" mass="7656">MARHVTGPGPRWQDLLLIYFQRQVVRIAKEGKAFTGKGIDTNRFALHAMRGEMGYRGRRYIHAKAR</sequence>
<organism evidence="1 2">
    <name type="scientific">Klebsiella pneumoniae</name>
    <dbReference type="NCBI Taxonomy" id="573"/>
    <lineage>
        <taxon>Bacteria</taxon>
        <taxon>Pseudomonadati</taxon>
        <taxon>Pseudomonadota</taxon>
        <taxon>Gammaproteobacteria</taxon>
        <taxon>Enterobacterales</taxon>
        <taxon>Enterobacteriaceae</taxon>
        <taxon>Klebsiella/Raoultella group</taxon>
        <taxon>Klebsiella</taxon>
        <taxon>Klebsiella pneumoniae complex</taxon>
    </lineage>
</organism>
<dbReference type="AlphaFoldDB" id="A0A377WCU0"/>
<evidence type="ECO:0000313" key="1">
    <source>
        <dbReference type="EMBL" id="STT52660.1"/>
    </source>
</evidence>
<proteinExistence type="predicted"/>
<reference evidence="1 2" key="1">
    <citation type="submission" date="2018-06" db="EMBL/GenBank/DDBJ databases">
        <authorList>
            <consortium name="Pathogen Informatics"/>
            <person name="Doyle S."/>
        </authorList>
    </citation>
    <scope>NUCLEOTIDE SEQUENCE [LARGE SCALE GENOMIC DNA]</scope>
    <source>
        <strain evidence="1 2">NCTC8849</strain>
    </source>
</reference>
<evidence type="ECO:0000313" key="2">
    <source>
        <dbReference type="Proteomes" id="UP000254799"/>
    </source>
</evidence>
<gene>
    <name evidence="1" type="ORF">NCTC8849_01199</name>
</gene>
<accession>A0A377WCU0</accession>
<dbReference type="EMBL" id="UGLC01000002">
    <property type="protein sequence ID" value="STT52660.1"/>
    <property type="molecule type" value="Genomic_DNA"/>
</dbReference>
<protein>
    <submittedName>
        <fullName evidence="1">Uncharacterized protein</fullName>
    </submittedName>
</protein>
<name>A0A377WCU0_KLEPN</name>